<gene>
    <name evidence="4" type="ORF">C8A01DRAFT_50648</name>
</gene>
<dbReference type="PANTHER" id="PTHR42109">
    <property type="entry name" value="UNPLACED GENOMIC SCAFFOLD UM_SCAF_CONTIG_1.265, WHOLE GENOME SHOTGUN SEQUENCE"/>
    <property type="match status" value="1"/>
</dbReference>
<organism evidence="4 5">
    <name type="scientific">Parachaetomium inaequale</name>
    <dbReference type="NCBI Taxonomy" id="2588326"/>
    <lineage>
        <taxon>Eukaryota</taxon>
        <taxon>Fungi</taxon>
        <taxon>Dikarya</taxon>
        <taxon>Ascomycota</taxon>
        <taxon>Pezizomycotina</taxon>
        <taxon>Sordariomycetes</taxon>
        <taxon>Sordariomycetidae</taxon>
        <taxon>Sordariales</taxon>
        <taxon>Chaetomiaceae</taxon>
        <taxon>Parachaetomium</taxon>
    </lineage>
</organism>
<keyword evidence="5" id="KW-1185">Reference proteome</keyword>
<feature type="compositionally biased region" description="Polar residues" evidence="1">
    <location>
        <begin position="257"/>
        <end position="267"/>
    </location>
</feature>
<feature type="transmembrane region" description="Helical" evidence="2">
    <location>
        <begin position="110"/>
        <end position="128"/>
    </location>
</feature>
<accession>A0AAN6P6A9</accession>
<keyword evidence="2" id="KW-0812">Transmembrane</keyword>
<sequence length="301" mass="32258">MALNANSIVAIVELVAYVPAIIVSFMVCLRHGFHRSSGWLYTLALCLIRIIGAACQLATIPNPDDVPLITASVILENIGVTPLLLATLGMLSRLVDWTNRQNPSPTITIYHFRLVQLLILLNTILSIVGGTDNNATPTSPATESQVAAVFYVVTYAALLLILLVSARSRSLVPADERLIVPAVALALVPFIAVRVLYSLLVVFVHSGAFARIGGPAAARLCMATVEEFVVVAVYLFLGYRLARLDESERGEILSRPRYQQPSRSGPSSYDPEQGQGVSGVGEEYGLAQGHEGTGGGYPSSR</sequence>
<keyword evidence="2" id="KW-1133">Transmembrane helix</keyword>
<feature type="transmembrane region" description="Helical" evidence="2">
    <location>
        <begin position="148"/>
        <end position="166"/>
    </location>
</feature>
<feature type="domain" description="DUF7702" evidence="3">
    <location>
        <begin position="4"/>
        <end position="242"/>
    </location>
</feature>
<feature type="transmembrane region" description="Helical" evidence="2">
    <location>
        <begin position="66"/>
        <end position="89"/>
    </location>
</feature>
<feature type="region of interest" description="Disordered" evidence="1">
    <location>
        <begin position="253"/>
        <end position="301"/>
    </location>
</feature>
<dbReference type="Pfam" id="PF24800">
    <property type="entry name" value="DUF7702"/>
    <property type="match status" value="1"/>
</dbReference>
<dbReference type="Proteomes" id="UP001303115">
    <property type="component" value="Unassembled WGS sequence"/>
</dbReference>
<evidence type="ECO:0000259" key="3">
    <source>
        <dbReference type="Pfam" id="PF24800"/>
    </source>
</evidence>
<evidence type="ECO:0000313" key="5">
    <source>
        <dbReference type="Proteomes" id="UP001303115"/>
    </source>
</evidence>
<reference evidence="5" key="1">
    <citation type="journal article" date="2023" name="Mol. Phylogenet. Evol.">
        <title>Genome-scale phylogeny and comparative genomics of the fungal order Sordariales.</title>
        <authorList>
            <person name="Hensen N."/>
            <person name="Bonometti L."/>
            <person name="Westerberg I."/>
            <person name="Brannstrom I.O."/>
            <person name="Guillou S."/>
            <person name="Cros-Aarteil S."/>
            <person name="Calhoun S."/>
            <person name="Haridas S."/>
            <person name="Kuo A."/>
            <person name="Mondo S."/>
            <person name="Pangilinan J."/>
            <person name="Riley R."/>
            <person name="LaButti K."/>
            <person name="Andreopoulos B."/>
            <person name="Lipzen A."/>
            <person name="Chen C."/>
            <person name="Yan M."/>
            <person name="Daum C."/>
            <person name="Ng V."/>
            <person name="Clum A."/>
            <person name="Steindorff A."/>
            <person name="Ohm R.A."/>
            <person name="Martin F."/>
            <person name="Silar P."/>
            <person name="Natvig D.O."/>
            <person name="Lalanne C."/>
            <person name="Gautier V."/>
            <person name="Ament-Velasquez S.L."/>
            <person name="Kruys A."/>
            <person name="Hutchinson M.I."/>
            <person name="Powell A.J."/>
            <person name="Barry K."/>
            <person name="Miller A.N."/>
            <person name="Grigoriev I.V."/>
            <person name="Debuchy R."/>
            <person name="Gladieux P."/>
            <person name="Hiltunen Thoren M."/>
            <person name="Johannesson H."/>
        </authorList>
    </citation>
    <scope>NUCLEOTIDE SEQUENCE [LARGE SCALE GENOMIC DNA]</scope>
    <source>
        <strain evidence="5">CBS 284.82</strain>
    </source>
</reference>
<feature type="compositionally biased region" description="Gly residues" evidence="1">
    <location>
        <begin position="291"/>
        <end position="301"/>
    </location>
</feature>
<feature type="transmembrane region" description="Helical" evidence="2">
    <location>
        <begin position="6"/>
        <end position="27"/>
    </location>
</feature>
<feature type="transmembrane region" description="Helical" evidence="2">
    <location>
        <begin position="216"/>
        <end position="237"/>
    </location>
</feature>
<comment type="caution">
    <text evidence="4">The sequence shown here is derived from an EMBL/GenBank/DDBJ whole genome shotgun (WGS) entry which is preliminary data.</text>
</comment>
<evidence type="ECO:0000313" key="4">
    <source>
        <dbReference type="EMBL" id="KAK4032569.1"/>
    </source>
</evidence>
<name>A0AAN6P6A9_9PEZI</name>
<protein>
    <recommendedName>
        <fullName evidence="3">DUF7702 domain-containing protein</fullName>
    </recommendedName>
</protein>
<dbReference type="PANTHER" id="PTHR42109:SF2">
    <property type="entry name" value="INTEGRAL MEMBRANE PROTEIN"/>
    <property type="match status" value="1"/>
</dbReference>
<dbReference type="AlphaFoldDB" id="A0AAN6P6A9"/>
<feature type="transmembrane region" description="Helical" evidence="2">
    <location>
        <begin position="178"/>
        <end position="204"/>
    </location>
</feature>
<feature type="compositionally biased region" description="Low complexity" evidence="1">
    <location>
        <begin position="272"/>
        <end position="285"/>
    </location>
</feature>
<evidence type="ECO:0000256" key="2">
    <source>
        <dbReference type="SAM" id="Phobius"/>
    </source>
</evidence>
<evidence type="ECO:0000256" key="1">
    <source>
        <dbReference type="SAM" id="MobiDB-lite"/>
    </source>
</evidence>
<proteinExistence type="predicted"/>
<keyword evidence="2" id="KW-0472">Membrane</keyword>
<dbReference type="InterPro" id="IPR056119">
    <property type="entry name" value="DUF7702"/>
</dbReference>
<dbReference type="EMBL" id="MU854594">
    <property type="protein sequence ID" value="KAK4032569.1"/>
    <property type="molecule type" value="Genomic_DNA"/>
</dbReference>
<feature type="transmembrane region" description="Helical" evidence="2">
    <location>
        <begin position="39"/>
        <end position="60"/>
    </location>
</feature>